<sequence length="78" mass="8635">MNITVCIGSGCHVKGSRGIINILQGYIAENEAKIEIKLKACFCQGHCTEGVVVKFNEEIVTNITKDNIIDELEKRLDI</sequence>
<dbReference type="Pfam" id="PF01257">
    <property type="entry name" value="2Fe-2S_thioredx"/>
    <property type="match status" value="1"/>
</dbReference>
<dbReference type="CDD" id="cd02980">
    <property type="entry name" value="TRX_Fd_family"/>
    <property type="match status" value="1"/>
</dbReference>
<dbReference type="KEGG" id="ifn:GM661_14450"/>
<proteinExistence type="predicted"/>
<dbReference type="InterPro" id="IPR036249">
    <property type="entry name" value="Thioredoxin-like_sf"/>
</dbReference>
<dbReference type="Proteomes" id="UP000665020">
    <property type="component" value="Chromosome"/>
</dbReference>
<keyword evidence="2" id="KW-1185">Reference proteome</keyword>
<name>A0A8A7KPT7_9FIRM</name>
<gene>
    <name evidence="1" type="ORF">GM661_14450</name>
</gene>
<evidence type="ECO:0000313" key="2">
    <source>
        <dbReference type="Proteomes" id="UP000665020"/>
    </source>
</evidence>
<accession>A0A8A7KPT7</accession>
<reference evidence="1" key="1">
    <citation type="submission" date="2019-12" db="EMBL/GenBank/DDBJ databases">
        <authorList>
            <person name="zhang j."/>
            <person name="sun C.M."/>
        </authorList>
    </citation>
    <scope>NUCLEOTIDE SEQUENCE</scope>
    <source>
        <strain evidence="1">NS-1</strain>
    </source>
</reference>
<dbReference type="SUPFAM" id="SSF52833">
    <property type="entry name" value="Thioredoxin-like"/>
    <property type="match status" value="1"/>
</dbReference>
<dbReference type="EMBL" id="CP046640">
    <property type="protein sequence ID" value="QTM00055.1"/>
    <property type="molecule type" value="Genomic_DNA"/>
</dbReference>
<protein>
    <submittedName>
        <fullName evidence="1">(2Fe-2S) ferredoxin domain-containing protein</fullName>
    </submittedName>
</protein>
<evidence type="ECO:0000313" key="1">
    <source>
        <dbReference type="EMBL" id="QTM00055.1"/>
    </source>
</evidence>
<organism evidence="1 2">
    <name type="scientific">Iocasia fonsfrigidae</name>
    <dbReference type="NCBI Taxonomy" id="2682810"/>
    <lineage>
        <taxon>Bacteria</taxon>
        <taxon>Bacillati</taxon>
        <taxon>Bacillota</taxon>
        <taxon>Clostridia</taxon>
        <taxon>Halanaerobiales</taxon>
        <taxon>Halanaerobiaceae</taxon>
        <taxon>Iocasia</taxon>
    </lineage>
</organism>
<dbReference type="AlphaFoldDB" id="A0A8A7KPT7"/>
<dbReference type="Gene3D" id="3.40.30.10">
    <property type="entry name" value="Glutaredoxin"/>
    <property type="match status" value="1"/>
</dbReference>